<protein>
    <submittedName>
        <fullName evidence="1">Uncharacterized protein</fullName>
    </submittedName>
</protein>
<reference evidence="1" key="2">
    <citation type="submission" date="2025-08" db="UniProtKB">
        <authorList>
            <consortium name="Ensembl"/>
        </authorList>
    </citation>
    <scope>IDENTIFICATION</scope>
</reference>
<evidence type="ECO:0000313" key="1">
    <source>
        <dbReference type="Ensembl" id="ENSOARP00020039379.1"/>
    </source>
</evidence>
<proteinExistence type="predicted"/>
<reference evidence="1" key="3">
    <citation type="submission" date="2025-09" db="UniProtKB">
        <authorList>
            <consortium name="Ensembl"/>
        </authorList>
    </citation>
    <scope>IDENTIFICATION</scope>
</reference>
<sequence length="101" mass="11577">MTWPKYWSFSFSIISSKEHPGLISFRMDWLDLLAVQGTLKSLLQHHSSKESILQHSAFITVQLSHPYMTTGKTIALTKRIFVGKVCFSICCLGWSYFSSKE</sequence>
<dbReference type="Ensembl" id="ENSOART00020063550.1">
    <property type="protein sequence ID" value="ENSOARP00020039379.1"/>
    <property type="gene ID" value="ENSOARG00020039196.1"/>
</dbReference>
<name>A0AC11D4P2_SHEEP</name>
<organism evidence="1">
    <name type="scientific">Ovis aries</name>
    <name type="common">Sheep</name>
    <dbReference type="NCBI Taxonomy" id="9940"/>
    <lineage>
        <taxon>Eukaryota</taxon>
        <taxon>Metazoa</taxon>
        <taxon>Chordata</taxon>
        <taxon>Craniata</taxon>
        <taxon>Vertebrata</taxon>
        <taxon>Euteleostomi</taxon>
        <taxon>Mammalia</taxon>
        <taxon>Eutheria</taxon>
        <taxon>Laurasiatheria</taxon>
        <taxon>Artiodactyla</taxon>
        <taxon>Ruminantia</taxon>
        <taxon>Pecora</taxon>
        <taxon>Bovidae</taxon>
        <taxon>Caprinae</taxon>
        <taxon>Ovis</taxon>
    </lineage>
</organism>
<reference evidence="1" key="1">
    <citation type="submission" date="2020-11" db="EMBL/GenBank/DDBJ databases">
        <authorList>
            <person name="Davenport K.M."/>
            <person name="Bickhart D.M."/>
            <person name="Smith T.P.L."/>
            <person name="Murdoch B.M."/>
            <person name="Rosen B.D."/>
        </authorList>
    </citation>
    <scope>NUCLEOTIDE SEQUENCE [LARGE SCALE GENOMIC DNA]</scope>
    <source>
        <strain evidence="1">OAR_USU_Benz2616</strain>
    </source>
</reference>
<accession>A0AC11D4P2</accession>